<feature type="region of interest" description="Disordered" evidence="1">
    <location>
        <begin position="248"/>
        <end position="279"/>
    </location>
</feature>
<proteinExistence type="predicted"/>
<dbReference type="Proteomes" id="UP001285521">
    <property type="component" value="Unassembled WGS sequence"/>
</dbReference>
<feature type="compositionally biased region" description="Basic and acidic residues" evidence="1">
    <location>
        <begin position="248"/>
        <end position="263"/>
    </location>
</feature>
<gene>
    <name evidence="2" type="ORF">SK803_43515</name>
</gene>
<keyword evidence="3" id="KW-1185">Reference proteome</keyword>
<accession>A0ABU4TGV4</accession>
<dbReference type="RefSeq" id="WP_319972101.1">
    <property type="nucleotide sequence ID" value="NZ_JAXAVW010000056.1"/>
</dbReference>
<reference evidence="2 3" key="1">
    <citation type="submission" date="2023-11" db="EMBL/GenBank/DDBJ databases">
        <title>Lentzea sokolovensis, sp. nov., Lentzea kristufkii, sp. nov., and Lentzea miocenensis, sp. nov., rare actinobacteria from Sokolov Coal Basin, Miocene lacustrine sediment, Czech Republic.</title>
        <authorList>
            <person name="Lara A."/>
            <person name="Kotroba L."/>
            <person name="Nouioui I."/>
            <person name="Neumann-Schaal M."/>
            <person name="Mast Y."/>
            <person name="Chronakova A."/>
        </authorList>
    </citation>
    <scope>NUCLEOTIDE SEQUENCE [LARGE SCALE GENOMIC DNA]</scope>
    <source>
        <strain evidence="2 3">BCCO 10_0856</strain>
    </source>
</reference>
<reference evidence="2 3" key="2">
    <citation type="submission" date="2023-11" db="EMBL/GenBank/DDBJ databases">
        <authorList>
            <person name="Lara A.C."/>
            <person name="Chronakova A."/>
        </authorList>
    </citation>
    <scope>NUCLEOTIDE SEQUENCE [LARGE SCALE GENOMIC DNA]</scope>
    <source>
        <strain evidence="2 3">BCCO 10_0856</strain>
    </source>
</reference>
<protein>
    <recommendedName>
        <fullName evidence="4">WXG100 family type VII secretion target</fullName>
    </recommendedName>
</protein>
<comment type="caution">
    <text evidence="2">The sequence shown here is derived from an EMBL/GenBank/DDBJ whole genome shotgun (WGS) entry which is preliminary data.</text>
</comment>
<evidence type="ECO:0008006" key="4">
    <source>
        <dbReference type="Google" id="ProtNLM"/>
    </source>
</evidence>
<sequence>MTDNPLISKEVDSTEWYTGIGIAESISDLVQGIESGNWADIGLGATTTALEALSLYMDPIGSVASNLISFVIEHVGPLQEILDQLAGNADGVAAQARTWANVAKAVGQVKTQYEREAVQDTSGWAGSSGDAYRKRAADTAALLGGAAEASSGIASAVEMAGVLVGVVREFVRDLIADLVGRCVVWAIEALTVVGAPLVAAQAATAAAKWAARIAQIVKQLLRALEKLKPLLKRLDELLKQIRKKMDEFAGRKGGSDKPPKDPNDPPGTTSGGDPFDDLPKAEQDRLIDELIEDSNKDFPLTRENAREILRNGPPGTTPEVAGPGTEGADVVFRDKDGNIVASREAKNTDGTYNTFNGELKHATKQINNNGEVWFQVPPDTDADSWIRRWQGQRTDEQLGKYGDVVVVIRDSAGFEIGRYDLGRRLPPR</sequence>
<name>A0ABU4TGV4_9PSEU</name>
<evidence type="ECO:0000313" key="3">
    <source>
        <dbReference type="Proteomes" id="UP001285521"/>
    </source>
</evidence>
<evidence type="ECO:0000256" key="1">
    <source>
        <dbReference type="SAM" id="MobiDB-lite"/>
    </source>
</evidence>
<dbReference type="EMBL" id="JAXAVW010000056">
    <property type="protein sequence ID" value="MDX8037103.1"/>
    <property type="molecule type" value="Genomic_DNA"/>
</dbReference>
<organism evidence="2 3">
    <name type="scientific">Lentzea miocenica</name>
    <dbReference type="NCBI Taxonomy" id="3095431"/>
    <lineage>
        <taxon>Bacteria</taxon>
        <taxon>Bacillati</taxon>
        <taxon>Actinomycetota</taxon>
        <taxon>Actinomycetes</taxon>
        <taxon>Pseudonocardiales</taxon>
        <taxon>Pseudonocardiaceae</taxon>
        <taxon>Lentzea</taxon>
    </lineage>
</organism>
<evidence type="ECO:0000313" key="2">
    <source>
        <dbReference type="EMBL" id="MDX8037103.1"/>
    </source>
</evidence>